<dbReference type="VEuPathDB" id="AmoebaDB:FDP41_008925"/>
<proteinExistence type="predicted"/>
<dbReference type="VEuPathDB" id="AmoebaDB:NF0069910"/>
<feature type="region of interest" description="Disordered" evidence="2">
    <location>
        <begin position="415"/>
        <end position="467"/>
    </location>
</feature>
<dbReference type="PANTHER" id="PTHR38019:SF1">
    <property type="entry name" value="N-ACETYLTRANSFERASE DOMAIN-CONTAINING PROTEIN"/>
    <property type="match status" value="1"/>
</dbReference>
<feature type="coiled-coil region" evidence="1">
    <location>
        <begin position="504"/>
        <end position="531"/>
    </location>
</feature>
<feature type="compositionally biased region" description="Polar residues" evidence="2">
    <location>
        <begin position="36"/>
        <end position="48"/>
    </location>
</feature>
<sequence>MANVEEEEEITTTTTTLTTPPKWEHNNNRMEDDITPLTSIGKEQNNNALDEKDENSCVPSPITSRFGAQDEANNVPKEHCPIPVSSIQAPSTRQNTEHNEDPTREDLSQSRSVPSIVPKLSLSNLKHHTSSPALRPSSANKSVNRSMEKQNSERIHRNISQSPKIDSCKRPSTNRSKQSASPVTPTRNNLTVFSPKIYYSASSLLSTNRRSQSRERIAKLFTPPSSKSRSSAFSDFTDYVEINRKLESMGMRFTDSGEKKSLENFDENAKDQKILLTSPRSIEACLRTGISPTELIKKDESEFYSKGVPPDIVKMRWSHYETRRKEKLHMVREERHKIAIQDSDAGDCVLNGNDGLDETFGVLLEEQKKYEHHFKSNKSYLEHLIHYEIESKRKQQEKEKKLQAREEKIEIEKQKRLEKQQETIRKRDQSDLERQQELEKLRNERRAKEIERQKEVEERENARTRQVEERFRELQAKTDFMKMRKTEKVKQALMRDEEIQKAKEQNLLEKQENFEKKIKEIEMLKDKTLRQTKEMALLKDSKIRETKMKSERIEQERISKVLEKINTNEDQLKKFEQEKALLMHKKKIEEQSKEMHRLDVIQKNKEEMEKKVEKIILKQQQEELMNSEMMEKAKIEALRKMEEQRLKELEKQESVERAKRIEQFKKLQTMTLIEDKKKKVDLIEKAKQELQEKKQLQQTLLKRSRQLLQRINPNTVNADEIIETIISPRSRK</sequence>
<accession>A0A6A5BDA2</accession>
<dbReference type="Proteomes" id="UP000444721">
    <property type="component" value="Unassembled WGS sequence"/>
</dbReference>
<dbReference type="AlphaFoldDB" id="A0A6A5BDA2"/>
<evidence type="ECO:0000313" key="4">
    <source>
        <dbReference type="Proteomes" id="UP000444721"/>
    </source>
</evidence>
<dbReference type="VEuPathDB" id="AmoebaDB:NF0069920"/>
<feature type="coiled-coil region" evidence="1">
    <location>
        <begin position="558"/>
        <end position="707"/>
    </location>
</feature>
<dbReference type="OMA" id="EHRRAYV"/>
<feature type="compositionally biased region" description="Basic and acidic residues" evidence="2">
    <location>
        <begin position="95"/>
        <end position="108"/>
    </location>
</feature>
<dbReference type="OrthoDB" id="310405at2759"/>
<dbReference type="VEuPathDB" id="AmoebaDB:NfTy_047610"/>
<feature type="compositionally biased region" description="Polar residues" evidence="2">
    <location>
        <begin position="85"/>
        <end position="94"/>
    </location>
</feature>
<evidence type="ECO:0000256" key="1">
    <source>
        <dbReference type="SAM" id="Coils"/>
    </source>
</evidence>
<feature type="compositionally biased region" description="Polar residues" evidence="2">
    <location>
        <begin position="158"/>
        <end position="188"/>
    </location>
</feature>
<feature type="compositionally biased region" description="Acidic residues" evidence="2">
    <location>
        <begin position="1"/>
        <end position="10"/>
    </location>
</feature>
<gene>
    <name evidence="3" type="ORF">FDP41_008925</name>
</gene>
<name>A0A6A5BDA2_NAEFO</name>
<keyword evidence="1" id="KW-0175">Coiled coil</keyword>
<comment type="caution">
    <text evidence="3">The sequence shown here is derived from an EMBL/GenBank/DDBJ whole genome shotgun (WGS) entry which is preliminary data.</text>
</comment>
<evidence type="ECO:0000256" key="2">
    <source>
        <dbReference type="SAM" id="MobiDB-lite"/>
    </source>
</evidence>
<feature type="region of interest" description="Disordered" evidence="2">
    <location>
        <begin position="1"/>
        <end position="188"/>
    </location>
</feature>
<evidence type="ECO:0000313" key="3">
    <source>
        <dbReference type="EMBL" id="KAF0972676.1"/>
    </source>
</evidence>
<dbReference type="GeneID" id="68116142"/>
<dbReference type="EMBL" id="VFQX01000066">
    <property type="protein sequence ID" value="KAF0972676.1"/>
    <property type="molecule type" value="Genomic_DNA"/>
</dbReference>
<feature type="compositionally biased region" description="Basic and acidic residues" evidence="2">
    <location>
        <begin position="146"/>
        <end position="156"/>
    </location>
</feature>
<feature type="compositionally biased region" description="Basic and acidic residues" evidence="2">
    <location>
        <begin position="22"/>
        <end position="32"/>
    </location>
</feature>
<protein>
    <submittedName>
        <fullName evidence="3">Uncharacterized protein</fullName>
    </submittedName>
</protein>
<keyword evidence="4" id="KW-1185">Reference proteome</keyword>
<dbReference type="PANTHER" id="PTHR38019">
    <property type="entry name" value="KDA ANTIGEN P200, PUTATIVE-RELATED"/>
    <property type="match status" value="1"/>
</dbReference>
<organism evidence="3 4">
    <name type="scientific">Naegleria fowleri</name>
    <name type="common">Brain eating amoeba</name>
    <dbReference type="NCBI Taxonomy" id="5763"/>
    <lineage>
        <taxon>Eukaryota</taxon>
        <taxon>Discoba</taxon>
        <taxon>Heterolobosea</taxon>
        <taxon>Tetramitia</taxon>
        <taxon>Eutetramitia</taxon>
        <taxon>Vahlkampfiidae</taxon>
        <taxon>Naegleria</taxon>
    </lineage>
</organism>
<reference evidence="3 4" key="1">
    <citation type="journal article" date="2019" name="Sci. Rep.">
        <title>Nanopore sequencing improves the draft genome of the human pathogenic amoeba Naegleria fowleri.</title>
        <authorList>
            <person name="Liechti N."/>
            <person name="Schurch N."/>
            <person name="Bruggmann R."/>
            <person name="Wittwer M."/>
        </authorList>
    </citation>
    <scope>NUCLEOTIDE SEQUENCE [LARGE SCALE GENOMIC DNA]</scope>
    <source>
        <strain evidence="3 4">ATCC 30894</strain>
    </source>
</reference>
<dbReference type="RefSeq" id="XP_044557390.1">
    <property type="nucleotide sequence ID" value="XM_044712829.1"/>
</dbReference>